<reference evidence="1" key="1">
    <citation type="submission" date="2019-08" db="EMBL/GenBank/DDBJ databases">
        <authorList>
            <person name="Kucharzyk K."/>
            <person name="Murdoch R.W."/>
            <person name="Higgins S."/>
            <person name="Loffler F."/>
        </authorList>
    </citation>
    <scope>NUCLEOTIDE SEQUENCE</scope>
</reference>
<accession>A0A645FBQ3</accession>
<comment type="caution">
    <text evidence="1">The sequence shown here is derived from an EMBL/GenBank/DDBJ whole genome shotgun (WGS) entry which is preliminary data.</text>
</comment>
<gene>
    <name evidence="1" type="ORF">SDC9_159004</name>
</gene>
<sequence>MAVFVGAQTVELAGRADGENAMDPSGDEEVDQLAQCLLVDLAIRGQGCDHGGQDAFGLETHGATSQSGP</sequence>
<dbReference type="EMBL" id="VSSQ01057936">
    <property type="protein sequence ID" value="MPN11697.1"/>
    <property type="molecule type" value="Genomic_DNA"/>
</dbReference>
<proteinExistence type="predicted"/>
<evidence type="ECO:0000313" key="1">
    <source>
        <dbReference type="EMBL" id="MPN11697.1"/>
    </source>
</evidence>
<name>A0A645FBQ3_9ZZZZ</name>
<dbReference type="AlphaFoldDB" id="A0A645FBQ3"/>
<organism evidence="1">
    <name type="scientific">bioreactor metagenome</name>
    <dbReference type="NCBI Taxonomy" id="1076179"/>
    <lineage>
        <taxon>unclassified sequences</taxon>
        <taxon>metagenomes</taxon>
        <taxon>ecological metagenomes</taxon>
    </lineage>
</organism>
<protein>
    <submittedName>
        <fullName evidence="1">Uncharacterized protein</fullName>
    </submittedName>
</protein>